<protein>
    <submittedName>
        <fullName evidence="1">Uncharacterized protein</fullName>
    </submittedName>
</protein>
<evidence type="ECO:0000313" key="2">
    <source>
        <dbReference type="Proteomes" id="UP000013243"/>
    </source>
</evidence>
<dbReference type="Proteomes" id="UP000013243">
    <property type="component" value="Chromosome"/>
</dbReference>
<dbReference type="AlphaFoldDB" id="A0A1B1A370"/>
<sequence length="304" mass="34491">MSNSNTADDLQQFLTEVDRKFYDEFDPFYFWTLAECLNKATPSRFRIQDIDSGEILGEHSVLDGLMKSRKRYAEYAIHTIRALRYFSSETLILFVLCGSDFGPFARIASTIRERALAQVYRALKDEKVPEGFEVAIGGQTLAFDEWLSYQLFADPRQLDAATEGEIKQLVVEEAELLCERGAINAFKHGKPTYFGSGVALKVKDENGEFIVLNEVVSGLNWVDWYEGKDRDFSVAFGTEELNSEQDMKRLMAVSLLLHSICLIRRAVLAGETQVDVHLPNNFETGLSVKRQKFKFSFKQKGSAS</sequence>
<dbReference type="KEGG" id="rmb:K529_009655"/>
<evidence type="ECO:0000313" key="1">
    <source>
        <dbReference type="EMBL" id="ANP41025.1"/>
    </source>
</evidence>
<dbReference type="STRING" id="1265309.K529_009655"/>
<organism evidence="1 2">
    <name type="scientific">Tritonibacter mobilis F1926</name>
    <dbReference type="NCBI Taxonomy" id="1265309"/>
    <lineage>
        <taxon>Bacteria</taxon>
        <taxon>Pseudomonadati</taxon>
        <taxon>Pseudomonadota</taxon>
        <taxon>Alphaproteobacteria</taxon>
        <taxon>Rhodobacterales</taxon>
        <taxon>Paracoccaceae</taxon>
        <taxon>Tritonibacter</taxon>
    </lineage>
</organism>
<dbReference type="EMBL" id="CP015230">
    <property type="protein sequence ID" value="ANP41025.1"/>
    <property type="molecule type" value="Genomic_DNA"/>
</dbReference>
<gene>
    <name evidence="1" type="ORF">K529_009655</name>
</gene>
<dbReference type="RefSeq" id="WP_005633586.1">
    <property type="nucleotide sequence ID" value="NZ_CP015230.1"/>
</dbReference>
<reference evidence="1 2" key="1">
    <citation type="journal article" date="2016" name="ISME J.">
        <title>Global occurrence and heterogeneity of the Roseobacter-clade species Ruegeria mobilis.</title>
        <authorList>
            <person name="Sonnenschein E."/>
            <person name="Gram L."/>
        </authorList>
    </citation>
    <scope>NUCLEOTIDE SEQUENCE [LARGE SCALE GENOMIC DNA]</scope>
    <source>
        <strain evidence="1 2">F1926</strain>
    </source>
</reference>
<proteinExistence type="predicted"/>
<dbReference type="GeneID" id="28250097"/>
<name>A0A1B1A370_9RHOB</name>
<accession>A0A1B1A370</accession>